<gene>
    <name evidence="1" type="ORF">L3Q82_007259</name>
</gene>
<evidence type="ECO:0000313" key="2">
    <source>
        <dbReference type="Proteomes" id="UP000831701"/>
    </source>
</evidence>
<accession>A0ACB8WTU0</accession>
<protein>
    <submittedName>
        <fullName evidence="1">Uncharacterized protein</fullName>
    </submittedName>
</protein>
<sequence length="979" mass="107210">MSPLSALLLCLCCVGLAGCGPSSPCPSGQFLLKSRCVLCHPTCSECGGHELYECTTCAVDEDGQERFLHQGRCRTHCPRGLYPDRGHYACLPCIANCELCTDGNICAKCREHYKLQNGVCQTASCEKGQVQDPDTGECIDCEMGCKTCSTEDPEICNSCVEGYFLFRHQCRRHCPQSTYEDSGRGVCLSCPAPCTDCRSNTRCLACQPGYFLNGGECVKQCPQQTFSDSSGWRCQPCHSSCQTCHGPRSTDCDLCLGGNPPLHGQCPLVNCPLGQYFNGKYGECHACDASCKTCFGPQALDCSSCFKGYFLDQDSSCVVHCPSGSYANSATQLCEDCSPNCEACVDTSDNCISCSKSSYKLFLHQGRCWSNCPEGFYETAEGSCEACDSACLTCDGIKSQCLSCADGQYLESGMCRLNCSVRTYPADDGTCRRCPPHCDVCSDDRTCFKCTFLYLMLNGVCKASCPMGYYEDMEEGRCGQCHPTCSSCSGPLADDCETCSTFSPKLYKGACTKDCPAGTYYETEAMECQEGNDCEYRKVIMDFVDWCELNHLQVNASKTKEMVIDFSRKPSSEIAPVNIQGLDIERVRTYKYLGVHLNNKLDWTDNTDSLYKKGQSRLYMLRRLGSFDSTCVSECPASTYSTRQEADGAGLGFCLPCDRACSTCTGASPRDCLTCSPGYLRLIQLCVTHCPSGYYREGSNCEKCDQSCELCTGPRPESCRACPPPLLELQGTKLCLEHCPHRFYQLGDICKQCHTSCQTCTDATPQGCVTCDWGSTLKDKVCYPRCEEGRYFSEEETCEPCDSSCRHCTGPRPDQCLTCHRDSALHAVENRCARCCQAGGNDTDCCVCDRRSALCVEAPQPRLGDEQATDLNVSSRALHHTSAALPIALLLALGLALAVFALVKAHARKRLCWSQSYERLSGSASLNMPHGVPEPDSGDEVDVVYTSRGGSVYRRYSFIHEQDADADQDVDESTCLNQS</sequence>
<dbReference type="Proteomes" id="UP000831701">
    <property type="component" value="Chromosome 6"/>
</dbReference>
<evidence type="ECO:0000313" key="1">
    <source>
        <dbReference type="EMBL" id="KAI3370702.1"/>
    </source>
</evidence>
<dbReference type="EMBL" id="CM041536">
    <property type="protein sequence ID" value="KAI3370702.1"/>
    <property type="molecule type" value="Genomic_DNA"/>
</dbReference>
<keyword evidence="2" id="KW-1185">Reference proteome</keyword>
<organism evidence="1 2">
    <name type="scientific">Scortum barcoo</name>
    <name type="common">barcoo grunter</name>
    <dbReference type="NCBI Taxonomy" id="214431"/>
    <lineage>
        <taxon>Eukaryota</taxon>
        <taxon>Metazoa</taxon>
        <taxon>Chordata</taxon>
        <taxon>Craniata</taxon>
        <taxon>Vertebrata</taxon>
        <taxon>Euteleostomi</taxon>
        <taxon>Actinopterygii</taxon>
        <taxon>Neopterygii</taxon>
        <taxon>Teleostei</taxon>
        <taxon>Neoteleostei</taxon>
        <taxon>Acanthomorphata</taxon>
        <taxon>Eupercaria</taxon>
        <taxon>Centrarchiformes</taxon>
        <taxon>Terapontoidei</taxon>
        <taxon>Terapontidae</taxon>
        <taxon>Scortum</taxon>
    </lineage>
</organism>
<proteinExistence type="predicted"/>
<reference evidence="1" key="1">
    <citation type="submission" date="2022-04" db="EMBL/GenBank/DDBJ databases">
        <title>Jade perch genome.</title>
        <authorList>
            <person name="Chao B."/>
        </authorList>
    </citation>
    <scope>NUCLEOTIDE SEQUENCE</scope>
    <source>
        <strain evidence="1">CB-2022</strain>
    </source>
</reference>
<comment type="caution">
    <text evidence="1">The sequence shown here is derived from an EMBL/GenBank/DDBJ whole genome shotgun (WGS) entry which is preliminary data.</text>
</comment>
<name>A0ACB8WTU0_9TELE</name>